<feature type="binding site" evidence="8">
    <location>
        <position position="326"/>
    </location>
    <ligand>
        <name>Fe cation</name>
        <dbReference type="ChEBI" id="CHEBI:24875"/>
    </ligand>
</feature>
<keyword evidence="3 8" id="KW-0819">tRNA processing</keyword>
<dbReference type="EMBL" id="MEYV01000004">
    <property type="protein sequence ID" value="OGD40607.1"/>
    <property type="molecule type" value="Genomic_DNA"/>
</dbReference>
<evidence type="ECO:0000256" key="5">
    <source>
        <dbReference type="ARBA" id="ARBA00023004"/>
    </source>
</evidence>
<dbReference type="PANTHER" id="PTHR11735">
    <property type="entry name" value="TRNA N6-ADENOSINE THREONYLCARBAMOYLTRANSFERASE"/>
    <property type="match status" value="1"/>
</dbReference>
<evidence type="ECO:0000256" key="6">
    <source>
        <dbReference type="ARBA" id="ARBA00023315"/>
    </source>
</evidence>
<feature type="binding site" evidence="8">
    <location>
        <position position="186"/>
    </location>
    <ligand>
        <name>substrate</name>
    </ligand>
</feature>
<name>A0A1F5CCP6_9BACT</name>
<keyword evidence="5 8" id="KW-0408">Iron</keyword>
<comment type="catalytic activity">
    <reaction evidence="7 8">
        <text>L-threonylcarbamoyladenylate + adenosine(37) in tRNA = N(6)-L-threonylcarbamoyladenosine(37) in tRNA + AMP + H(+)</text>
        <dbReference type="Rhea" id="RHEA:37059"/>
        <dbReference type="Rhea" id="RHEA-COMP:10162"/>
        <dbReference type="Rhea" id="RHEA-COMP:10163"/>
        <dbReference type="ChEBI" id="CHEBI:15378"/>
        <dbReference type="ChEBI" id="CHEBI:73682"/>
        <dbReference type="ChEBI" id="CHEBI:74411"/>
        <dbReference type="ChEBI" id="CHEBI:74418"/>
        <dbReference type="ChEBI" id="CHEBI:456215"/>
        <dbReference type="EC" id="2.3.1.234"/>
    </reaction>
</comment>
<accession>A0A1F5CCP6</accession>
<sequence>MYILGIETSCDDTAAAVIKAEGGLKKPSFSVLSNLSYSQVATHRKFGGVVPNLASRDHLKKIIPTIKTALERARLKEKQIDLIAVTRGPGLAPSLLVGINTARALAYAWKKPVIGVNHIEGHIYSNWLEPIGVNPKSEARNPKQIKFPALILIVSGGHTELVLMQNYGKYKIIGWTRDDAAGEAFDKTARLLGLRYPGGPAIAAEADKFKILNLKFKITLPRPMINSNDFDFSFSGLKTAVLYAYQDLIKKYAPKVIRPAMSFEVQQAITEVLVAKTLKAAKKYRPKTVMIAGGVAANKNLREKMTETFGFLKIPFLVPEMPYTTDNAAMIAACGYFRHLAKKTSRDSWKKIKMSANLKL</sequence>
<dbReference type="FunFam" id="3.30.420.40:FF:000012">
    <property type="entry name" value="tRNA N6-adenosine threonylcarbamoyltransferase"/>
    <property type="match status" value="1"/>
</dbReference>
<proteinExistence type="inferred from homology"/>
<organism evidence="10 11">
    <name type="scientific">Candidatus Azambacteria bacterium RIFCSPLOWO2_02_FULL_44_14</name>
    <dbReference type="NCBI Taxonomy" id="1797306"/>
    <lineage>
        <taxon>Bacteria</taxon>
        <taxon>Candidatus Azamiibacteriota</taxon>
    </lineage>
</organism>
<dbReference type="NCBIfam" id="TIGR00329">
    <property type="entry name" value="gcp_kae1"/>
    <property type="match status" value="1"/>
</dbReference>
<dbReference type="GO" id="GO:0005737">
    <property type="term" value="C:cytoplasm"/>
    <property type="evidence" value="ECO:0007669"/>
    <property type="project" value="UniProtKB-SubCell"/>
</dbReference>
<evidence type="ECO:0000256" key="8">
    <source>
        <dbReference type="HAMAP-Rule" id="MF_01445"/>
    </source>
</evidence>
<dbReference type="Pfam" id="PF00814">
    <property type="entry name" value="TsaD"/>
    <property type="match status" value="1"/>
</dbReference>
<evidence type="ECO:0000313" key="11">
    <source>
        <dbReference type="Proteomes" id="UP000177197"/>
    </source>
</evidence>
<dbReference type="PROSITE" id="PS01016">
    <property type="entry name" value="GLYCOPROTEASE"/>
    <property type="match status" value="1"/>
</dbReference>
<dbReference type="NCBIfam" id="TIGR03723">
    <property type="entry name" value="T6A_TsaD_YgjD"/>
    <property type="match status" value="1"/>
</dbReference>
<feature type="binding site" evidence="8">
    <location>
        <position position="199"/>
    </location>
    <ligand>
        <name>substrate</name>
    </ligand>
</feature>
<evidence type="ECO:0000256" key="2">
    <source>
        <dbReference type="ARBA" id="ARBA00022679"/>
    </source>
</evidence>
<dbReference type="AlphaFoldDB" id="A0A1F5CCP6"/>
<comment type="cofactor">
    <cofactor evidence="8">
        <name>Fe(2+)</name>
        <dbReference type="ChEBI" id="CHEBI:29033"/>
    </cofactor>
    <text evidence="8">Binds 1 Fe(2+) ion per subunit.</text>
</comment>
<feature type="binding site" evidence="8">
    <location>
        <position position="118"/>
    </location>
    <ligand>
        <name>Fe cation</name>
        <dbReference type="ChEBI" id="CHEBI:24875"/>
    </ligand>
</feature>
<comment type="similarity">
    <text evidence="8">Belongs to the KAE1 / TsaD family.</text>
</comment>
<dbReference type="InterPro" id="IPR000905">
    <property type="entry name" value="Gcp-like_dom"/>
</dbReference>
<feature type="binding site" evidence="8">
    <location>
        <position position="122"/>
    </location>
    <ligand>
        <name>Fe cation</name>
        <dbReference type="ChEBI" id="CHEBI:24875"/>
    </ligand>
</feature>
<gene>
    <name evidence="8" type="primary">tsaD</name>
    <name evidence="10" type="ORF">A3I30_01120</name>
</gene>
<dbReference type="PRINTS" id="PR00789">
    <property type="entry name" value="OSIALOPTASE"/>
</dbReference>
<dbReference type="GO" id="GO:0002949">
    <property type="term" value="P:tRNA threonylcarbamoyladenosine modification"/>
    <property type="evidence" value="ECO:0007669"/>
    <property type="project" value="UniProtKB-UniRule"/>
</dbReference>
<dbReference type="Proteomes" id="UP000177197">
    <property type="component" value="Unassembled WGS sequence"/>
</dbReference>
<dbReference type="FunFam" id="3.30.420.40:FF:000040">
    <property type="entry name" value="tRNA N6-adenosine threonylcarbamoyltransferase"/>
    <property type="match status" value="1"/>
</dbReference>
<comment type="caution">
    <text evidence="10">The sequence shown here is derived from an EMBL/GenBank/DDBJ whole genome shotgun (WGS) entry which is preliminary data.</text>
</comment>
<dbReference type="InterPro" id="IPR043129">
    <property type="entry name" value="ATPase_NBD"/>
</dbReference>
<dbReference type="InterPro" id="IPR017861">
    <property type="entry name" value="KAE1/TsaD"/>
</dbReference>
<comment type="function">
    <text evidence="8">Required for the formation of a threonylcarbamoyl group on adenosine at position 37 (t(6)A37) in tRNAs that read codons beginning with adenine. Is involved in the transfer of the threonylcarbamoyl moiety of threonylcarbamoyl-AMP (TC-AMP) to the N6 group of A37, together with TsaE and TsaB. TsaD likely plays a direct catalytic role in this reaction.</text>
</comment>
<keyword evidence="2 8" id="KW-0808">Transferase</keyword>
<dbReference type="EC" id="2.3.1.234" evidence="8"/>
<evidence type="ECO:0000256" key="7">
    <source>
        <dbReference type="ARBA" id="ARBA00048117"/>
    </source>
</evidence>
<evidence type="ECO:0000256" key="3">
    <source>
        <dbReference type="ARBA" id="ARBA00022694"/>
    </source>
</evidence>
<evidence type="ECO:0000256" key="1">
    <source>
        <dbReference type="ARBA" id="ARBA00022490"/>
    </source>
</evidence>
<dbReference type="Gene3D" id="3.30.420.40">
    <property type="match status" value="2"/>
</dbReference>
<keyword evidence="4 8" id="KW-0479">Metal-binding</keyword>
<dbReference type="InterPro" id="IPR022450">
    <property type="entry name" value="TsaD"/>
</dbReference>
<evidence type="ECO:0000313" key="10">
    <source>
        <dbReference type="EMBL" id="OGD40607.1"/>
    </source>
</evidence>
<feature type="domain" description="Gcp-like" evidence="9">
    <location>
        <begin position="31"/>
        <end position="332"/>
    </location>
</feature>
<protein>
    <recommendedName>
        <fullName evidence="8">tRNA N6-adenosine threonylcarbamoyltransferase</fullName>
        <ecNumber evidence="8">2.3.1.234</ecNumber>
    </recommendedName>
    <alternativeName>
        <fullName evidence="8">N6-L-threonylcarbamoyladenine synthase</fullName>
        <shortName evidence="8">t(6)A synthase</shortName>
    </alternativeName>
    <alternativeName>
        <fullName evidence="8">t(6)A37 threonylcarbamoyladenosine biosynthesis protein TsaD</fullName>
    </alternativeName>
    <alternativeName>
        <fullName evidence="8">tRNA threonylcarbamoyladenosine biosynthesis protein TsaD</fullName>
    </alternativeName>
</protein>
<keyword evidence="6 8" id="KW-0012">Acyltransferase</keyword>
<feature type="binding site" evidence="8">
    <location>
        <position position="298"/>
    </location>
    <ligand>
        <name>substrate</name>
    </ligand>
</feature>
<dbReference type="SUPFAM" id="SSF53067">
    <property type="entry name" value="Actin-like ATPase domain"/>
    <property type="match status" value="1"/>
</dbReference>
<dbReference type="InterPro" id="IPR017860">
    <property type="entry name" value="Peptidase_M22_CS"/>
</dbReference>
<dbReference type="HAMAP" id="MF_01445">
    <property type="entry name" value="TsaD"/>
    <property type="match status" value="1"/>
</dbReference>
<keyword evidence="1 8" id="KW-0963">Cytoplasm</keyword>
<reference evidence="10 11" key="1">
    <citation type="journal article" date="2016" name="Nat. Commun.">
        <title>Thousands of microbial genomes shed light on interconnected biogeochemical processes in an aquifer system.</title>
        <authorList>
            <person name="Anantharaman K."/>
            <person name="Brown C.T."/>
            <person name="Hug L.A."/>
            <person name="Sharon I."/>
            <person name="Castelle C.J."/>
            <person name="Probst A.J."/>
            <person name="Thomas B.C."/>
            <person name="Singh A."/>
            <person name="Wilkins M.J."/>
            <person name="Karaoz U."/>
            <person name="Brodie E.L."/>
            <person name="Williams K.H."/>
            <person name="Hubbard S.S."/>
            <person name="Banfield J.F."/>
        </authorList>
    </citation>
    <scope>NUCLEOTIDE SEQUENCE [LARGE SCALE GENOMIC DNA]</scope>
</reference>
<feature type="binding site" evidence="8">
    <location>
        <begin position="153"/>
        <end position="157"/>
    </location>
    <ligand>
        <name>substrate</name>
    </ligand>
</feature>
<comment type="caution">
    <text evidence="8">Lacks conserved residue(s) required for the propagation of feature annotation.</text>
</comment>
<dbReference type="GO" id="GO:0061711">
    <property type="term" value="F:tRNA N(6)-L-threonylcarbamoyladenine synthase activity"/>
    <property type="evidence" value="ECO:0007669"/>
    <property type="project" value="UniProtKB-EC"/>
</dbReference>
<dbReference type="GO" id="GO:0005506">
    <property type="term" value="F:iron ion binding"/>
    <property type="evidence" value="ECO:0007669"/>
    <property type="project" value="UniProtKB-UniRule"/>
</dbReference>
<evidence type="ECO:0000256" key="4">
    <source>
        <dbReference type="ARBA" id="ARBA00022723"/>
    </source>
</evidence>
<dbReference type="CDD" id="cd24133">
    <property type="entry name" value="ASKHA_NBD_TsaD_bac"/>
    <property type="match status" value="1"/>
</dbReference>
<dbReference type="PANTHER" id="PTHR11735:SF6">
    <property type="entry name" value="TRNA N6-ADENOSINE THREONYLCARBAMOYLTRANSFERASE, MITOCHONDRIAL"/>
    <property type="match status" value="1"/>
</dbReference>
<evidence type="ECO:0000259" key="9">
    <source>
        <dbReference type="Pfam" id="PF00814"/>
    </source>
</evidence>
<comment type="subcellular location">
    <subcellularLocation>
        <location evidence="8">Cytoplasm</location>
    </subcellularLocation>
</comment>